<reference evidence="1" key="1">
    <citation type="submission" date="2020-01" db="EMBL/GenBank/DDBJ databases">
        <authorList>
            <person name="Feng Z.H.Z."/>
        </authorList>
    </citation>
    <scope>NUCLEOTIDE SEQUENCE</scope>
    <source>
        <strain evidence="1">CBS107.38</strain>
    </source>
</reference>
<keyword evidence="2" id="KW-1185">Reference proteome</keyword>
<dbReference type="EMBL" id="JAAABM010000007">
    <property type="protein sequence ID" value="KAF7676304.1"/>
    <property type="molecule type" value="Genomic_DNA"/>
</dbReference>
<protein>
    <submittedName>
        <fullName evidence="1">Uncharacterized protein</fullName>
    </submittedName>
</protein>
<name>A0A8H7B6M9_9PLEO</name>
<gene>
    <name evidence="1" type="ORF">GT037_005809</name>
</gene>
<proteinExistence type="predicted"/>
<accession>A0A8H7B6M9</accession>
<comment type="caution">
    <text evidence="1">The sequence shown here is derived from an EMBL/GenBank/DDBJ whole genome shotgun (WGS) entry which is preliminary data.</text>
</comment>
<organism evidence="1 2">
    <name type="scientific">Alternaria burnsii</name>
    <dbReference type="NCBI Taxonomy" id="1187904"/>
    <lineage>
        <taxon>Eukaryota</taxon>
        <taxon>Fungi</taxon>
        <taxon>Dikarya</taxon>
        <taxon>Ascomycota</taxon>
        <taxon>Pezizomycotina</taxon>
        <taxon>Dothideomycetes</taxon>
        <taxon>Pleosporomycetidae</taxon>
        <taxon>Pleosporales</taxon>
        <taxon>Pleosporineae</taxon>
        <taxon>Pleosporaceae</taxon>
        <taxon>Alternaria</taxon>
        <taxon>Alternaria sect. Alternaria</taxon>
    </lineage>
</organism>
<sequence length="50" mass="5430">MHARLLPNGAVKVINIAVYDETFVLDSIPRFPIGNPIRGILCSAPIGTRI</sequence>
<evidence type="ECO:0000313" key="1">
    <source>
        <dbReference type="EMBL" id="KAF7676304.1"/>
    </source>
</evidence>
<reference evidence="1" key="2">
    <citation type="submission" date="2020-08" db="EMBL/GenBank/DDBJ databases">
        <title>Draft Genome Sequence of Cumin Blight Pathogen Alternaria burnsii.</title>
        <authorList>
            <person name="Feng Z."/>
        </authorList>
    </citation>
    <scope>NUCLEOTIDE SEQUENCE</scope>
    <source>
        <strain evidence="1">CBS107.38</strain>
    </source>
</reference>
<dbReference type="GeneID" id="62204034"/>
<dbReference type="AlphaFoldDB" id="A0A8H7B6M9"/>
<dbReference type="RefSeq" id="XP_038786545.1">
    <property type="nucleotide sequence ID" value="XM_038930856.1"/>
</dbReference>
<evidence type="ECO:0000313" key="2">
    <source>
        <dbReference type="Proteomes" id="UP000596902"/>
    </source>
</evidence>
<dbReference type="Proteomes" id="UP000596902">
    <property type="component" value="Unassembled WGS sequence"/>
</dbReference>